<feature type="compositionally biased region" description="Polar residues" evidence="2">
    <location>
        <begin position="302"/>
        <end position="319"/>
    </location>
</feature>
<evidence type="ECO:0000313" key="6">
    <source>
        <dbReference type="Proteomes" id="UP001363622"/>
    </source>
</evidence>
<dbReference type="InterPro" id="IPR008828">
    <property type="entry name" value="Sin1/Avo1"/>
</dbReference>
<reference evidence="5 6" key="1">
    <citation type="submission" date="2024-04" db="EMBL/GenBank/DDBJ databases">
        <title>Phyllosticta paracitricarpa is synonymous to the EU quarantine fungus P. citricarpa based on phylogenomic analyses.</title>
        <authorList>
            <consortium name="Lawrence Berkeley National Laboratory"/>
            <person name="Van Ingen-Buijs V.A."/>
            <person name="Van Westerhoven A.C."/>
            <person name="Haridas S."/>
            <person name="Skiadas P."/>
            <person name="Martin F."/>
            <person name="Groenewald J.Z."/>
            <person name="Crous P.W."/>
            <person name="Seidl M.F."/>
        </authorList>
    </citation>
    <scope>NUCLEOTIDE SEQUENCE [LARGE SCALE GENOMIC DNA]</scope>
    <source>
        <strain evidence="5 6">CBS 123371</strain>
    </source>
</reference>
<evidence type="ECO:0000259" key="3">
    <source>
        <dbReference type="Pfam" id="PF16978"/>
    </source>
</evidence>
<keyword evidence="6" id="KW-1185">Reference proteome</keyword>
<feature type="compositionally biased region" description="Acidic residues" evidence="2">
    <location>
        <begin position="120"/>
        <end position="136"/>
    </location>
</feature>
<proteinExistence type="inferred from homology"/>
<keyword evidence="5" id="KW-0418">Kinase</keyword>
<accession>A0ABR1KV63</accession>
<keyword evidence="5" id="KW-0808">Transferase</keyword>
<evidence type="ECO:0000256" key="1">
    <source>
        <dbReference type="ARBA" id="ARBA00009407"/>
    </source>
</evidence>
<feature type="compositionally biased region" description="Polar residues" evidence="2">
    <location>
        <begin position="156"/>
        <end position="165"/>
    </location>
</feature>
<name>A0ABR1KV63_9PEZI</name>
<dbReference type="Pfam" id="PF16979">
    <property type="entry name" value="SIN1_PH"/>
    <property type="match status" value="1"/>
</dbReference>
<dbReference type="InterPro" id="IPR011993">
    <property type="entry name" value="PH-like_dom_sf"/>
</dbReference>
<feature type="compositionally biased region" description="Acidic residues" evidence="2">
    <location>
        <begin position="246"/>
        <end position="265"/>
    </location>
</feature>
<gene>
    <name evidence="5" type="ORF">IWZ03DRAFT_309925</name>
</gene>
<feature type="region of interest" description="Disordered" evidence="2">
    <location>
        <begin position="479"/>
        <end position="562"/>
    </location>
</feature>
<dbReference type="Proteomes" id="UP001363622">
    <property type="component" value="Unassembled WGS sequence"/>
</dbReference>
<dbReference type="InterPro" id="IPR031567">
    <property type="entry name" value="CRIM_dom"/>
</dbReference>
<organism evidence="5 6">
    <name type="scientific">Phyllosticta citriasiana</name>
    <dbReference type="NCBI Taxonomy" id="595635"/>
    <lineage>
        <taxon>Eukaryota</taxon>
        <taxon>Fungi</taxon>
        <taxon>Dikarya</taxon>
        <taxon>Ascomycota</taxon>
        <taxon>Pezizomycotina</taxon>
        <taxon>Dothideomycetes</taxon>
        <taxon>Dothideomycetes incertae sedis</taxon>
        <taxon>Botryosphaeriales</taxon>
        <taxon>Phyllostictaceae</taxon>
        <taxon>Phyllosticta</taxon>
    </lineage>
</organism>
<comment type="caution">
    <text evidence="5">The sequence shown here is derived from an EMBL/GenBank/DDBJ whole genome shotgun (WGS) entry which is preliminary data.</text>
</comment>
<evidence type="ECO:0000313" key="5">
    <source>
        <dbReference type="EMBL" id="KAK7519181.1"/>
    </source>
</evidence>
<feature type="domain" description="SIN1-type PH" evidence="4">
    <location>
        <begin position="722"/>
        <end position="829"/>
    </location>
</feature>
<feature type="region of interest" description="Disordered" evidence="2">
    <location>
        <begin position="78"/>
        <end position="329"/>
    </location>
</feature>
<feature type="compositionally biased region" description="Basic and acidic residues" evidence="2">
    <location>
        <begin position="487"/>
        <end position="500"/>
    </location>
</feature>
<feature type="compositionally biased region" description="Polar residues" evidence="2">
    <location>
        <begin position="518"/>
        <end position="544"/>
    </location>
</feature>
<sequence length="836" mass="90635">MSLLQNEDFVLYQLRTAYLSHIKDGVGERLIGVNTSVLNNPAFRAAGWLPNTSDIKRTYSPPIPTAIASDYFQAPRSAGLTGPAFGDDDEEGGMVTGGGGSNETVGPGMHARRKRRKEQLEEEDSSDLSDDSDDEGDGQRAAQQIKFTKMPVRTRAGSSPLQKTSMAEGPDMIMVTSPSKPSDSAAPPRRGSLSALESVKERSRRDTVTSSEMSSENELDPSVFKRKQINARRATQATNLLAEKIQEDDGEDIDGAESDDSDLDSDFAAGTADSNSLLGVEADPLGSTPLPKPTNIPPAITPHNSSPNKRTKQAQQSALPTLPPGRPISMVQPVSALTQALKAKSSKPADPLQRFGTLSGEGEPNPLYIKIYAPWSSRPHKPYEILLRKTVDEGTKVIVAEAIGFALFKYQDDGLEPPIPSEKKNVNCWVLRMIEDEEVDYEFPAFARTRPIQDFTSTNNRPQRGRSRDKPWDEFALVQASPEEFADNERTTPEYSKEAAEAQAGGSNDLQKMPSPTPTSNSGPLPSSNPTSTTLLGPQQNPITGPSFAPSGPRKDSNNLLDAPAIPVSHATPRTGAPRTLTIHYISDDFTSRTSRLEFTTDTYIAEVFDRVCRDLNVDKALYVLKVSGTATVAPSDRTVEALGNRTELDLARRRFVGDGAFGLSGSPGSSSPNAPLLISTGGTPKKGKKATAAAASSTGLLHPLAQKQDALLSLTTSNNPYKRYVVTRKQPMSFTSSSTRVLAMDGEYMHIMPADTTIANVATNKAAGTGKTTTVHFSSVVGSKVSSKHPKSFRVVVYRERESKRYDFECQSREEATEIVAEIRKGMERFQEGYM</sequence>
<dbReference type="Pfam" id="PF16978">
    <property type="entry name" value="CRIM"/>
    <property type="match status" value="1"/>
</dbReference>
<evidence type="ECO:0000259" key="4">
    <source>
        <dbReference type="Pfam" id="PF16979"/>
    </source>
</evidence>
<evidence type="ECO:0000256" key="2">
    <source>
        <dbReference type="SAM" id="MobiDB-lite"/>
    </source>
</evidence>
<feature type="compositionally biased region" description="Low complexity" evidence="2">
    <location>
        <begin position="177"/>
        <end position="188"/>
    </location>
</feature>
<dbReference type="PANTHER" id="PTHR13335:SF1">
    <property type="entry name" value="TARGET OF RAPAMYCIN COMPLEX 2 SUBUNIT MAPKAP1"/>
    <property type="match status" value="1"/>
</dbReference>
<feature type="domain" description="CRIM" evidence="3">
    <location>
        <begin position="335"/>
        <end position="489"/>
    </location>
</feature>
<dbReference type="GO" id="GO:0016301">
    <property type="term" value="F:kinase activity"/>
    <property type="evidence" value="ECO:0007669"/>
    <property type="project" value="UniProtKB-KW"/>
</dbReference>
<dbReference type="EMBL" id="JBBPHU010000004">
    <property type="protein sequence ID" value="KAK7519181.1"/>
    <property type="molecule type" value="Genomic_DNA"/>
</dbReference>
<dbReference type="PANTHER" id="PTHR13335">
    <property type="entry name" value="TARGET OF RAPAMYCIN COMPLEX 2 SUBUNIT MAPKAP1"/>
    <property type="match status" value="1"/>
</dbReference>
<dbReference type="InterPro" id="IPR031313">
    <property type="entry name" value="Sin1_PH_dom"/>
</dbReference>
<feature type="compositionally biased region" description="Pro residues" evidence="2">
    <location>
        <begin position="290"/>
        <end position="300"/>
    </location>
</feature>
<feature type="compositionally biased region" description="Basic and acidic residues" evidence="2">
    <location>
        <begin position="198"/>
        <end position="207"/>
    </location>
</feature>
<comment type="similarity">
    <text evidence="1">Belongs to the SIN1 family.</text>
</comment>
<dbReference type="Gene3D" id="2.30.29.30">
    <property type="entry name" value="Pleckstrin-homology domain (PH domain)/Phosphotyrosine-binding domain (PTB)"/>
    <property type="match status" value="1"/>
</dbReference>
<protein>
    <submittedName>
        <fullName evidence="5">Stress activated MAP kinase interacting protein Sin1</fullName>
    </submittedName>
</protein>